<dbReference type="PROSITE" id="PS51375">
    <property type="entry name" value="PPR"/>
    <property type="match status" value="11"/>
</dbReference>
<dbReference type="SUPFAM" id="SSF51735">
    <property type="entry name" value="NAD(P)-binding Rossmann-fold domains"/>
    <property type="match status" value="1"/>
</dbReference>
<dbReference type="Pfam" id="PF00106">
    <property type="entry name" value="adh_short"/>
    <property type="match status" value="1"/>
</dbReference>
<dbReference type="NCBIfam" id="TIGR00756">
    <property type="entry name" value="PPR"/>
    <property type="match status" value="11"/>
</dbReference>
<feature type="repeat" description="PPR" evidence="3">
    <location>
        <begin position="566"/>
        <end position="596"/>
    </location>
</feature>
<dbReference type="GO" id="GO:0003729">
    <property type="term" value="F:mRNA binding"/>
    <property type="evidence" value="ECO:0007669"/>
    <property type="project" value="TreeGrafter"/>
</dbReference>
<gene>
    <name evidence="5" type="ORF">DVH24_006306</name>
</gene>
<dbReference type="PRINTS" id="PR00080">
    <property type="entry name" value="SDRFAMILY"/>
</dbReference>
<dbReference type="STRING" id="3750.A0A498K9U2"/>
<keyword evidence="6" id="KW-1185">Reference proteome</keyword>
<dbReference type="InterPro" id="IPR002347">
    <property type="entry name" value="SDR_fam"/>
</dbReference>
<dbReference type="Pfam" id="PF13041">
    <property type="entry name" value="PPR_2"/>
    <property type="match status" value="5"/>
</dbReference>
<feature type="repeat" description="PPR" evidence="3">
    <location>
        <begin position="883"/>
        <end position="917"/>
    </location>
</feature>
<reference evidence="5 6" key="1">
    <citation type="submission" date="2018-10" db="EMBL/GenBank/DDBJ databases">
        <title>A high-quality apple genome assembly.</title>
        <authorList>
            <person name="Hu J."/>
        </authorList>
    </citation>
    <scope>NUCLEOTIDE SEQUENCE [LARGE SCALE GENOMIC DNA]</scope>
    <source>
        <strain evidence="6">cv. HFTH1</strain>
        <tissue evidence="5">Young leaf</tissue>
    </source>
</reference>
<dbReference type="GO" id="GO:0006396">
    <property type="term" value="P:RNA processing"/>
    <property type="evidence" value="ECO:0007669"/>
    <property type="project" value="TreeGrafter"/>
</dbReference>
<feature type="repeat" description="PPR" evidence="3">
    <location>
        <begin position="674"/>
        <end position="708"/>
    </location>
</feature>
<evidence type="ECO:0000313" key="6">
    <source>
        <dbReference type="Proteomes" id="UP000290289"/>
    </source>
</evidence>
<dbReference type="PRINTS" id="PR00081">
    <property type="entry name" value="GDHRDH"/>
</dbReference>
<organism evidence="5 6">
    <name type="scientific">Malus domestica</name>
    <name type="common">Apple</name>
    <name type="synonym">Pyrus malus</name>
    <dbReference type="NCBI Taxonomy" id="3750"/>
    <lineage>
        <taxon>Eukaryota</taxon>
        <taxon>Viridiplantae</taxon>
        <taxon>Streptophyta</taxon>
        <taxon>Embryophyta</taxon>
        <taxon>Tracheophyta</taxon>
        <taxon>Spermatophyta</taxon>
        <taxon>Magnoliopsida</taxon>
        <taxon>eudicotyledons</taxon>
        <taxon>Gunneridae</taxon>
        <taxon>Pentapetalae</taxon>
        <taxon>rosids</taxon>
        <taxon>fabids</taxon>
        <taxon>Rosales</taxon>
        <taxon>Rosaceae</taxon>
        <taxon>Amygdaloideae</taxon>
        <taxon>Maleae</taxon>
        <taxon>Malus</taxon>
    </lineage>
</organism>
<feature type="repeat" description="PPR" evidence="3">
    <location>
        <begin position="848"/>
        <end position="882"/>
    </location>
</feature>
<feature type="repeat" description="PPR" evidence="3">
    <location>
        <begin position="709"/>
        <end position="743"/>
    </location>
</feature>
<dbReference type="InterPro" id="IPR051114">
    <property type="entry name" value="Mito_RNA_Proc_CCM1"/>
</dbReference>
<evidence type="ECO:0000313" key="5">
    <source>
        <dbReference type="EMBL" id="RXI05049.1"/>
    </source>
</evidence>
<protein>
    <submittedName>
        <fullName evidence="5">Uncharacterized protein</fullName>
    </submittedName>
</protein>
<feature type="compositionally biased region" description="Low complexity" evidence="4">
    <location>
        <begin position="65"/>
        <end position="75"/>
    </location>
</feature>
<dbReference type="Pfam" id="PF12854">
    <property type="entry name" value="PPR_1"/>
    <property type="match status" value="1"/>
</dbReference>
<keyword evidence="2" id="KW-0677">Repeat</keyword>
<evidence type="ECO:0000256" key="1">
    <source>
        <dbReference type="ARBA" id="ARBA00007626"/>
    </source>
</evidence>
<dbReference type="PANTHER" id="PTHR47934:SF6">
    <property type="entry name" value="MITOCHONDRIAL GROUP I INTRON SPLICING FACTOR CCM1-RELATED"/>
    <property type="match status" value="1"/>
</dbReference>
<name>A0A498K9U2_MALDO</name>
<comment type="similarity">
    <text evidence="1">Belongs to the PPR family. P subfamily.</text>
</comment>
<evidence type="ECO:0000256" key="4">
    <source>
        <dbReference type="SAM" id="MobiDB-lite"/>
    </source>
</evidence>
<feature type="compositionally biased region" description="Basic residues" evidence="4">
    <location>
        <begin position="18"/>
        <end position="29"/>
    </location>
</feature>
<dbReference type="InterPro" id="IPR036291">
    <property type="entry name" value="NAD(P)-bd_dom_sf"/>
</dbReference>
<dbReference type="InterPro" id="IPR011990">
    <property type="entry name" value="TPR-like_helical_dom_sf"/>
</dbReference>
<dbReference type="Pfam" id="PF01535">
    <property type="entry name" value="PPR"/>
    <property type="match status" value="1"/>
</dbReference>
<dbReference type="GO" id="GO:0005739">
    <property type="term" value="C:mitochondrion"/>
    <property type="evidence" value="ECO:0007669"/>
    <property type="project" value="TreeGrafter"/>
</dbReference>
<dbReference type="PANTHER" id="PTHR47934">
    <property type="entry name" value="PENTATRICOPEPTIDE REPEAT-CONTAINING PROTEIN PET309, MITOCHONDRIAL"/>
    <property type="match status" value="1"/>
</dbReference>
<dbReference type="PROSITE" id="PS00061">
    <property type="entry name" value="ADH_SHORT"/>
    <property type="match status" value="1"/>
</dbReference>
<dbReference type="AlphaFoldDB" id="A0A498K9U2"/>
<feature type="repeat" description="PPR" evidence="3">
    <location>
        <begin position="918"/>
        <end position="952"/>
    </location>
</feature>
<proteinExistence type="inferred from homology"/>
<evidence type="ECO:0000256" key="3">
    <source>
        <dbReference type="PROSITE-ProRule" id="PRU00708"/>
    </source>
</evidence>
<feature type="region of interest" description="Disordered" evidence="4">
    <location>
        <begin position="1"/>
        <end position="29"/>
    </location>
</feature>
<feature type="repeat" description="PPR" evidence="3">
    <location>
        <begin position="531"/>
        <end position="565"/>
    </location>
</feature>
<dbReference type="EMBL" id="RDQH01000328">
    <property type="protein sequence ID" value="RXI05049.1"/>
    <property type="molecule type" value="Genomic_DNA"/>
</dbReference>
<accession>A0A498K9U2</accession>
<dbReference type="CDD" id="cd05233">
    <property type="entry name" value="SDR_c"/>
    <property type="match status" value="1"/>
</dbReference>
<dbReference type="Gene3D" id="1.25.40.10">
    <property type="entry name" value="Tetratricopeptide repeat domain"/>
    <property type="match status" value="6"/>
</dbReference>
<feature type="repeat" description="PPR" evidence="3">
    <location>
        <begin position="639"/>
        <end position="673"/>
    </location>
</feature>
<feature type="repeat" description="PPR" evidence="3">
    <location>
        <begin position="744"/>
        <end position="778"/>
    </location>
</feature>
<dbReference type="Gene3D" id="3.40.50.720">
    <property type="entry name" value="NAD(P)-binding Rossmann-like Domain"/>
    <property type="match status" value="1"/>
</dbReference>
<feature type="region of interest" description="Disordered" evidence="4">
    <location>
        <begin position="65"/>
        <end position="85"/>
    </location>
</feature>
<dbReference type="Proteomes" id="UP000290289">
    <property type="component" value="Chromosome 2"/>
</dbReference>
<feature type="repeat" description="PPR" evidence="3">
    <location>
        <begin position="604"/>
        <end position="638"/>
    </location>
</feature>
<dbReference type="SUPFAM" id="SSF81901">
    <property type="entry name" value="HCP-like"/>
    <property type="match status" value="1"/>
</dbReference>
<sequence length="976" mass="109390">MAVNNCTCASSPPLLSSKPHHSNPPRFHPHPNFPKFDRCSFPTVSWRQNLGSLSTSDSRLVRASASASASDSGSDSESREPMLPPYNVLITGSTKGIGYALAKEFLKAGDNVVICSRSAERVNAAVQSLRQDFGEQHVWGTNCDVREGQDVKDLVAFAQKNLKYIDIWINNAGSNAYSYKPLAEASDEDLIEVVTTNTLGLMLCCREAIKMMFNQPRGGHIFNIDGAGSDGRPTPRFAAYGATKRSVVHLTKSLQAELQMQDVKNVAVHNLSYLTVVLKEHKRNETICEVNGDDALDLGSQALFQKRRRYLMNWVPSFFSPPKTSRLICRGLHASKHFSPPNSDNIVFKAVCVNLRQRRWKLLEQISHCLTSSLVSRVVREFRNSPQLALEFYNWVRWNRNRNFPQFLESSCTVIHVLIDSRRYDDALSVMESLMGADGLPALVVLEGLSNSCGEGCGCASAAVFDAFVRACTQFGDSDGAYEVIKKLRLDGYWVSIHAWNNFLNHVIKLNDIDRFWKMYKEMLSYGYVENVNTFNLVIYALSKERKLLEAMSAYYRMLKSGVWPSVVTFNMIIDGACRIGDMELALKVLRKMGLMSEHCVTPNSVTYNCIINGFCKIGGLSVAEEICAEMTEVGVPVNLRTYATLVDGYARRGSLEVALQLCDEMVERGLTPNPVVYNSIIHRLCIEGDTEEAFSLLSDMIERNICPDQFTYSILIKGLSRNGLATEAIRFHRHILEKNLVKDVFSHNILIDYLCKSKNLRAAKQLMGSMFVRGLLPDTITYGTLIDCHFKEGNIGNAVQIYEKLIVGKEKPNLVIYNSVINGLCKEASVDIAKLLMDSLQRMDVLDIITYNTMINGYFISGMIDQAFVLLWEMEKAGISLNIVTYNILINFLCKFGCIQQAKELMKVMISRGVVPDFITYTTLITNLSKNCSPEEVIALHDYMVIEGVIPDRQTYTDIVCPYLPEENSKISTVG</sequence>
<dbReference type="GO" id="GO:0007005">
    <property type="term" value="P:mitochondrion organization"/>
    <property type="evidence" value="ECO:0007669"/>
    <property type="project" value="TreeGrafter"/>
</dbReference>
<feature type="repeat" description="PPR" evidence="3">
    <location>
        <begin position="779"/>
        <end position="813"/>
    </location>
</feature>
<dbReference type="InterPro" id="IPR020904">
    <property type="entry name" value="Sc_DH/Rdtase_CS"/>
</dbReference>
<comment type="caution">
    <text evidence="5">The sequence shown here is derived from an EMBL/GenBank/DDBJ whole genome shotgun (WGS) entry which is preliminary data.</text>
</comment>
<evidence type="ECO:0000256" key="2">
    <source>
        <dbReference type="ARBA" id="ARBA00022737"/>
    </source>
</evidence>
<dbReference type="InterPro" id="IPR002885">
    <property type="entry name" value="PPR_rpt"/>
</dbReference>